<evidence type="ECO:0000259" key="1">
    <source>
        <dbReference type="Pfam" id="PF13302"/>
    </source>
</evidence>
<dbReference type="InterPro" id="IPR016181">
    <property type="entry name" value="Acyl_CoA_acyltransferase"/>
</dbReference>
<dbReference type="Pfam" id="PF13302">
    <property type="entry name" value="Acetyltransf_3"/>
    <property type="match status" value="1"/>
</dbReference>
<dbReference type="InterPro" id="IPR000182">
    <property type="entry name" value="GNAT_dom"/>
</dbReference>
<evidence type="ECO:0000313" key="2">
    <source>
        <dbReference type="EMBL" id="KKS83822.1"/>
    </source>
</evidence>
<dbReference type="STRING" id="1618436.UV59_C0031G0009"/>
<comment type="caution">
    <text evidence="2">The sequence shown here is derived from an EMBL/GenBank/DDBJ whole genome shotgun (WGS) entry which is preliminary data.</text>
</comment>
<proteinExistence type="predicted"/>
<dbReference type="Gene3D" id="3.40.630.30">
    <property type="match status" value="1"/>
</dbReference>
<dbReference type="AlphaFoldDB" id="A0A0G1CE61"/>
<gene>
    <name evidence="2" type="ORF">UV59_C0031G0009</name>
</gene>
<organism evidence="2 3">
    <name type="scientific">Candidatus Gottesmanbacteria bacterium GW2011_GWA1_43_11</name>
    <dbReference type="NCBI Taxonomy" id="1618436"/>
    <lineage>
        <taxon>Bacteria</taxon>
        <taxon>Candidatus Gottesmaniibacteriota</taxon>
    </lineage>
</organism>
<dbReference type="GO" id="GO:0016747">
    <property type="term" value="F:acyltransferase activity, transferring groups other than amino-acyl groups"/>
    <property type="evidence" value="ECO:0007669"/>
    <property type="project" value="InterPro"/>
</dbReference>
<reference evidence="2 3" key="1">
    <citation type="journal article" date="2015" name="Nature">
        <title>rRNA introns, odd ribosomes, and small enigmatic genomes across a large radiation of phyla.</title>
        <authorList>
            <person name="Brown C.T."/>
            <person name="Hug L.A."/>
            <person name="Thomas B.C."/>
            <person name="Sharon I."/>
            <person name="Castelle C.J."/>
            <person name="Singh A."/>
            <person name="Wilkins M.J."/>
            <person name="Williams K.H."/>
            <person name="Banfield J.F."/>
        </authorList>
    </citation>
    <scope>NUCLEOTIDE SEQUENCE [LARGE SCALE GENOMIC DNA]</scope>
</reference>
<evidence type="ECO:0000313" key="3">
    <source>
        <dbReference type="Proteomes" id="UP000034543"/>
    </source>
</evidence>
<dbReference type="Proteomes" id="UP000034543">
    <property type="component" value="Unassembled WGS sequence"/>
</dbReference>
<accession>A0A0G1CE61</accession>
<dbReference type="EMBL" id="LCFB01000031">
    <property type="protein sequence ID" value="KKS83822.1"/>
    <property type="molecule type" value="Genomic_DNA"/>
</dbReference>
<name>A0A0G1CE61_9BACT</name>
<dbReference type="SUPFAM" id="SSF55729">
    <property type="entry name" value="Acyl-CoA N-acyltransferases (Nat)"/>
    <property type="match status" value="1"/>
</dbReference>
<protein>
    <recommendedName>
        <fullName evidence="1">N-acetyltransferase domain-containing protein</fullName>
    </recommendedName>
</protein>
<sequence length="230" mass="26780">MKLDIFIKGELIDLCVPTPEFAQNSNWYSWFNDLQITRFLEQGLFPNTPQQQIEFLTNNPHRLILIVAHQQTYFGVVSLSSINFMKRTAEIAMALDKKLVKKYDRLFAIEAIARITEHGFATLGLQRISAGQHILLSGWQQRMELVGYRLEGIKRFGFTKGAERVDSMWIAATVEDYQKLVKLRGGSLWDSARKMAKRFQKLPKQSLLPELQEFQKTKGEKYYQKIFELQ</sequence>
<feature type="domain" description="N-acetyltransferase" evidence="1">
    <location>
        <begin position="27"/>
        <end position="130"/>
    </location>
</feature>